<comment type="subcellular location">
    <subcellularLocation>
        <location evidence="1">Membrane</location>
    </subcellularLocation>
</comment>
<evidence type="ECO:0000259" key="8">
    <source>
        <dbReference type="Pfam" id="PF03717"/>
    </source>
</evidence>
<reference evidence="10" key="1">
    <citation type="submission" date="2023-06" db="EMBL/GenBank/DDBJ databases">
        <title>A Treasure from Seagulls: Isolation and Description of Aciduricobacillus qingdaonensis gen. nov., sp. nov., a Rare Obligately Uric Acid-utilizing Member in the Family Bacillaceae.</title>
        <authorList>
            <person name="Liu W."/>
            <person name="Wang B."/>
        </authorList>
    </citation>
    <scope>NUCLEOTIDE SEQUENCE</scope>
    <source>
        <strain evidence="10">44XB</strain>
    </source>
</reference>
<evidence type="ECO:0000259" key="7">
    <source>
        <dbReference type="Pfam" id="PF00905"/>
    </source>
</evidence>
<gene>
    <name evidence="10" type="ORF">QR721_09130</name>
</gene>
<accession>A0ABY9KSK0</accession>
<dbReference type="InterPro" id="IPR032710">
    <property type="entry name" value="NTF2-like_dom_sf"/>
</dbReference>
<dbReference type="EC" id="3.4.16.4" evidence="4"/>
<dbReference type="Pfam" id="PF05223">
    <property type="entry name" value="MecA_N"/>
    <property type="match status" value="1"/>
</dbReference>
<dbReference type="SUPFAM" id="SSF54427">
    <property type="entry name" value="NTF2-like"/>
    <property type="match status" value="1"/>
</dbReference>
<dbReference type="Pfam" id="PF00905">
    <property type="entry name" value="Transpeptidase"/>
    <property type="match status" value="1"/>
</dbReference>
<protein>
    <recommendedName>
        <fullName evidence="4">serine-type D-Ala-D-Ala carboxypeptidase</fullName>
        <ecNumber evidence="4">3.4.16.4</ecNumber>
    </recommendedName>
</protein>
<dbReference type="Gene3D" id="3.40.710.10">
    <property type="entry name" value="DD-peptidase/beta-lactamase superfamily"/>
    <property type="match status" value="1"/>
</dbReference>
<comment type="pathway">
    <text evidence="2">Cell wall biogenesis; peptidoglycan biosynthesis.</text>
</comment>
<dbReference type="Proteomes" id="UP001180087">
    <property type="component" value="Chromosome"/>
</dbReference>
<evidence type="ECO:0000256" key="6">
    <source>
        <dbReference type="ARBA" id="ARBA00034000"/>
    </source>
</evidence>
<dbReference type="InterPro" id="IPR005311">
    <property type="entry name" value="PBP_dimer"/>
</dbReference>
<dbReference type="SUPFAM" id="SSF56519">
    <property type="entry name" value="Penicillin binding protein dimerisation domain"/>
    <property type="match status" value="1"/>
</dbReference>
<dbReference type="Gene3D" id="3.30.1390.30">
    <property type="entry name" value="Penicillin-binding protein 2a, domain 3"/>
    <property type="match status" value="1"/>
</dbReference>
<dbReference type="PANTHER" id="PTHR30627">
    <property type="entry name" value="PEPTIDOGLYCAN D,D-TRANSPEPTIDASE"/>
    <property type="match status" value="1"/>
</dbReference>
<dbReference type="EMBL" id="CP129113">
    <property type="protein sequence ID" value="WLV23803.1"/>
    <property type="molecule type" value="Genomic_DNA"/>
</dbReference>
<dbReference type="InterPro" id="IPR001460">
    <property type="entry name" value="PCN-bd_Tpept"/>
</dbReference>
<keyword evidence="11" id="KW-1185">Reference proteome</keyword>
<evidence type="ECO:0000256" key="2">
    <source>
        <dbReference type="ARBA" id="ARBA00004752"/>
    </source>
</evidence>
<dbReference type="RefSeq" id="WP_348026184.1">
    <property type="nucleotide sequence ID" value="NZ_CP129113.1"/>
</dbReference>
<organism evidence="10 11">
    <name type="scientific">Aciduricibacillus chroicocephali</name>
    <dbReference type="NCBI Taxonomy" id="3054939"/>
    <lineage>
        <taxon>Bacteria</taxon>
        <taxon>Bacillati</taxon>
        <taxon>Bacillota</taxon>
        <taxon>Bacilli</taxon>
        <taxon>Bacillales</taxon>
        <taxon>Bacillaceae</taxon>
        <taxon>Aciduricibacillus</taxon>
    </lineage>
</organism>
<dbReference type="InterPro" id="IPR036138">
    <property type="entry name" value="PBP_dimer_sf"/>
</dbReference>
<dbReference type="SUPFAM" id="SSF56601">
    <property type="entry name" value="beta-lactamase/transpeptidase-like"/>
    <property type="match status" value="1"/>
</dbReference>
<evidence type="ECO:0000313" key="11">
    <source>
        <dbReference type="Proteomes" id="UP001180087"/>
    </source>
</evidence>
<sequence>MLKRSEKKGKYKYLIIILVICALIGVAAAYTYNQVQERKFQKTADRFIGILEDKDYKELSSILDRDSYKLQDYTPKEIEQKYDSIFNGIGATDIHASKVELKKLTGLKFELKYQLSFNTPIGKIKNLNYKTSLVNHDDHILVEWKPSLIFPGMEGQDKVKFQTWKAERGEIRDRLDNELAVNADFKLAGIIPNKLGSGDERKKSLQKISRYLKIPTDDLEKKLKQKWVKDELFVPVKTITEKQAKELKGIEYQDTKQRYYPLKEAAAHLTGYVGNVTKEDIDKHPELGDGDVIGKAGLERVFDKKLRGTDGGEIVVVDRDGEEKQVLLKKKKVDGADIELTIDNYIQKEAFDSLEGNAGSTVVMNPKEGGLYALVSSPSYDPNKMAQGISQDDYDKYANAEKKPFISRFSVRYAPGSTFKTITASIGLDIHVTTPDKHREIHGLSWQKDKSWGGYSVTRVSDVKDVDMEKALIYSDNIYFAQEALEMGEKTFRKGLDKFIFGEELNLPFDMNPAQISNKSNFSSDILLADTGYGQGELLISPIQQIAMYSVFQNGGNIVYPSIEKASTVKKKKGVITNYAANEVTKSLEKVVTDPHGTAHSLNASNKHLAAKTGTAELKAQQGKSGAENSFLMAFDTKEDHFLLVSLAENYQKGRSALQLNENFINDLYDYLNNK</sequence>
<evidence type="ECO:0000313" key="10">
    <source>
        <dbReference type="EMBL" id="WLV23803.1"/>
    </source>
</evidence>
<dbReference type="InterPro" id="IPR050515">
    <property type="entry name" value="Beta-lactam/transpept"/>
</dbReference>
<feature type="domain" description="Penicillin-binding protein dimerisation" evidence="8">
    <location>
        <begin position="165"/>
        <end position="324"/>
    </location>
</feature>
<comment type="similarity">
    <text evidence="3">Belongs to the transpeptidase family.</text>
</comment>
<evidence type="ECO:0000256" key="4">
    <source>
        <dbReference type="ARBA" id="ARBA00012448"/>
    </source>
</evidence>
<feature type="domain" description="Penicillin-binding protein transpeptidase" evidence="7">
    <location>
        <begin position="359"/>
        <end position="667"/>
    </location>
</feature>
<feature type="domain" description="NTF2-like N-terminal transpeptidase" evidence="9">
    <location>
        <begin position="41"/>
        <end position="156"/>
    </location>
</feature>
<evidence type="ECO:0000256" key="3">
    <source>
        <dbReference type="ARBA" id="ARBA00007171"/>
    </source>
</evidence>
<comment type="catalytic activity">
    <reaction evidence="6">
        <text>Preferential cleavage: (Ac)2-L-Lys-D-Ala-|-D-Ala. Also transpeptidation of peptidyl-alanyl moieties that are N-acyl substituents of D-alanine.</text>
        <dbReference type="EC" id="3.4.16.4"/>
    </reaction>
</comment>
<dbReference type="InterPro" id="IPR012338">
    <property type="entry name" value="Beta-lactam/transpept-like"/>
</dbReference>
<evidence type="ECO:0000256" key="5">
    <source>
        <dbReference type="ARBA" id="ARBA00023136"/>
    </source>
</evidence>
<evidence type="ECO:0000259" key="9">
    <source>
        <dbReference type="Pfam" id="PF05223"/>
    </source>
</evidence>
<evidence type="ECO:0000256" key="1">
    <source>
        <dbReference type="ARBA" id="ARBA00004370"/>
    </source>
</evidence>
<dbReference type="InterPro" id="IPR007887">
    <property type="entry name" value="MecA_N"/>
</dbReference>
<dbReference type="Gene3D" id="3.90.1310.10">
    <property type="entry name" value="Penicillin-binding protein 2a (Domain 2)"/>
    <property type="match status" value="1"/>
</dbReference>
<dbReference type="Pfam" id="PF03717">
    <property type="entry name" value="PBP_dimer"/>
    <property type="match status" value="1"/>
</dbReference>
<dbReference type="PANTHER" id="PTHR30627:SF25">
    <property type="entry name" value="PENICILLIN-BINDING PROTEIN 3"/>
    <property type="match status" value="1"/>
</dbReference>
<dbReference type="Gene3D" id="3.10.450.100">
    <property type="entry name" value="NTF2-like, domain 1"/>
    <property type="match status" value="1"/>
</dbReference>
<proteinExistence type="inferred from homology"/>
<keyword evidence="5" id="KW-0472">Membrane</keyword>
<name>A0ABY9KSK0_9BACI</name>